<dbReference type="PANTHER" id="PTHR22624:SF49">
    <property type="entry name" value="CYSTEINE PROTEASE"/>
    <property type="match status" value="1"/>
</dbReference>
<keyword evidence="9 11" id="KW-0072">Autophagy</keyword>
<dbReference type="GO" id="GO:0035973">
    <property type="term" value="P:aggrephagy"/>
    <property type="evidence" value="ECO:0007669"/>
    <property type="project" value="TreeGrafter"/>
</dbReference>
<keyword evidence="14" id="KW-1185">Reference proteome</keyword>
<dbReference type="EC" id="3.4.22.-" evidence="11"/>
<dbReference type="WBParaSite" id="TTAC_0000525601-mRNA-1">
    <property type="protein sequence ID" value="TTAC_0000525601-mRNA-1"/>
    <property type="gene ID" value="TTAC_0000525601"/>
</dbReference>
<dbReference type="EMBL" id="UYWX01006723">
    <property type="protein sequence ID" value="VDM26548.1"/>
    <property type="molecule type" value="Genomic_DNA"/>
</dbReference>
<dbReference type="STRING" id="6205.A0A0R3WWW6"/>
<reference evidence="15" key="1">
    <citation type="submission" date="2017-02" db="UniProtKB">
        <authorList>
            <consortium name="WormBaseParasite"/>
        </authorList>
    </citation>
    <scope>IDENTIFICATION</scope>
</reference>
<evidence type="ECO:0000256" key="4">
    <source>
        <dbReference type="ARBA" id="ARBA00022490"/>
    </source>
</evidence>
<gene>
    <name evidence="13" type="ORF">TTAC_LOCUS5240</name>
</gene>
<dbReference type="GO" id="GO:0004197">
    <property type="term" value="F:cysteine-type endopeptidase activity"/>
    <property type="evidence" value="ECO:0007669"/>
    <property type="project" value="TreeGrafter"/>
</dbReference>
<comment type="catalytic activity">
    <reaction evidence="10">
        <text>[protein]-C-terminal L-amino acid-glycyl-phosphatidylethanolamide + H2O = [protein]-C-terminal L-amino acid-glycine + a 1,2-diacyl-sn-glycero-3-phosphoethanolamine</text>
        <dbReference type="Rhea" id="RHEA:67548"/>
        <dbReference type="Rhea" id="RHEA-COMP:17323"/>
        <dbReference type="Rhea" id="RHEA-COMP:17324"/>
        <dbReference type="ChEBI" id="CHEBI:15377"/>
        <dbReference type="ChEBI" id="CHEBI:64612"/>
        <dbReference type="ChEBI" id="CHEBI:172940"/>
        <dbReference type="ChEBI" id="CHEBI:172941"/>
    </reaction>
    <physiologicalReaction direction="left-to-right" evidence="10">
        <dbReference type="Rhea" id="RHEA:67549"/>
    </physiologicalReaction>
</comment>
<comment type="subcellular location">
    <subcellularLocation>
        <location evidence="1 11">Cytoplasm</location>
    </subcellularLocation>
</comment>
<evidence type="ECO:0000256" key="11">
    <source>
        <dbReference type="RuleBase" id="RU363115"/>
    </source>
</evidence>
<evidence type="ECO:0000259" key="12">
    <source>
        <dbReference type="Pfam" id="PF03416"/>
    </source>
</evidence>
<sequence length="190" mass="20879">MDDANGSSEGKRRRSVLILIPMRLGASDRIEVGHLPTLLRLLEDPACVGLIGGRPRHSVYVAGLQADRLIYLDPHFCQETVDIASLSDDDEFDTSTWHCSTPRVIRAQRLDPSLALGFYCGSREDAVSLLQRLPIISESEISSFSTSSSHHLVDVVTASQVQHLFAPLRFSDDVELDGIYNDGDTCLVGL</sequence>
<keyword evidence="3" id="KW-0813">Transport</keyword>
<keyword evidence="4 11" id="KW-0963">Cytoplasm</keyword>
<keyword evidence="8 11" id="KW-0653">Protein transport</keyword>
<evidence type="ECO:0000256" key="9">
    <source>
        <dbReference type="ARBA" id="ARBA00023006"/>
    </source>
</evidence>
<comment type="similarity">
    <text evidence="2 11">Belongs to the peptidase C54 family.</text>
</comment>
<dbReference type="InterPro" id="IPR038765">
    <property type="entry name" value="Papain-like_cys_pep_sf"/>
</dbReference>
<dbReference type="GO" id="GO:0000045">
    <property type="term" value="P:autophagosome assembly"/>
    <property type="evidence" value="ECO:0007669"/>
    <property type="project" value="TreeGrafter"/>
</dbReference>
<dbReference type="Pfam" id="PF03416">
    <property type="entry name" value="Peptidase_C54"/>
    <property type="match status" value="1"/>
</dbReference>
<reference evidence="13 14" key="2">
    <citation type="submission" date="2018-11" db="EMBL/GenBank/DDBJ databases">
        <authorList>
            <consortium name="Pathogen Informatics"/>
        </authorList>
    </citation>
    <scope>NUCLEOTIDE SEQUENCE [LARGE SCALE GENOMIC DNA]</scope>
</reference>
<dbReference type="GO" id="GO:0034727">
    <property type="term" value="P:piecemeal microautophagy of the nucleus"/>
    <property type="evidence" value="ECO:0007669"/>
    <property type="project" value="TreeGrafter"/>
</dbReference>
<evidence type="ECO:0000313" key="14">
    <source>
        <dbReference type="Proteomes" id="UP000274429"/>
    </source>
</evidence>
<evidence type="ECO:0000256" key="8">
    <source>
        <dbReference type="ARBA" id="ARBA00022927"/>
    </source>
</evidence>
<comment type="function">
    <text evidence="11">Cysteine protease that plays a key role in autophagy by mediating both proteolytic activation and delipidation of ATG8 family proteins.</text>
</comment>
<keyword evidence="6 11" id="KW-0378">Hydrolase</keyword>
<dbReference type="GO" id="GO:0005737">
    <property type="term" value="C:cytoplasm"/>
    <property type="evidence" value="ECO:0007669"/>
    <property type="project" value="UniProtKB-SubCell"/>
</dbReference>
<evidence type="ECO:0000256" key="6">
    <source>
        <dbReference type="ARBA" id="ARBA00022801"/>
    </source>
</evidence>
<dbReference type="SUPFAM" id="SSF54001">
    <property type="entry name" value="Cysteine proteinases"/>
    <property type="match status" value="1"/>
</dbReference>
<name>A0A0R3WWW6_HYDTA</name>
<dbReference type="GO" id="GO:0000423">
    <property type="term" value="P:mitophagy"/>
    <property type="evidence" value="ECO:0007669"/>
    <property type="project" value="TreeGrafter"/>
</dbReference>
<evidence type="ECO:0000256" key="7">
    <source>
        <dbReference type="ARBA" id="ARBA00022807"/>
    </source>
</evidence>
<evidence type="ECO:0000256" key="3">
    <source>
        <dbReference type="ARBA" id="ARBA00022448"/>
    </source>
</evidence>
<keyword evidence="5 11" id="KW-0645">Protease</keyword>
<evidence type="ECO:0000256" key="2">
    <source>
        <dbReference type="ARBA" id="ARBA00010958"/>
    </source>
</evidence>
<evidence type="ECO:0000313" key="15">
    <source>
        <dbReference type="WBParaSite" id="TTAC_0000525601-mRNA-1"/>
    </source>
</evidence>
<organism evidence="15">
    <name type="scientific">Hydatigena taeniaeformis</name>
    <name type="common">Feline tapeworm</name>
    <name type="synonym">Taenia taeniaeformis</name>
    <dbReference type="NCBI Taxonomy" id="6205"/>
    <lineage>
        <taxon>Eukaryota</taxon>
        <taxon>Metazoa</taxon>
        <taxon>Spiralia</taxon>
        <taxon>Lophotrochozoa</taxon>
        <taxon>Platyhelminthes</taxon>
        <taxon>Cestoda</taxon>
        <taxon>Eucestoda</taxon>
        <taxon>Cyclophyllidea</taxon>
        <taxon>Taeniidae</taxon>
        <taxon>Hydatigera</taxon>
    </lineage>
</organism>
<dbReference type="AlphaFoldDB" id="A0A0R3WWW6"/>
<evidence type="ECO:0000256" key="1">
    <source>
        <dbReference type="ARBA" id="ARBA00004496"/>
    </source>
</evidence>
<proteinExistence type="inferred from homology"/>
<dbReference type="GO" id="GO:0019786">
    <property type="term" value="F:protein-phosphatidylethanolamide deconjugating activity"/>
    <property type="evidence" value="ECO:0007669"/>
    <property type="project" value="InterPro"/>
</dbReference>
<dbReference type="InterPro" id="IPR005078">
    <property type="entry name" value="Peptidase_C54"/>
</dbReference>
<protein>
    <recommendedName>
        <fullName evidence="11">Cysteine protease</fullName>
        <ecNumber evidence="11">3.4.22.-</ecNumber>
    </recommendedName>
</protein>
<feature type="domain" description="Peptidase C54 catalytic" evidence="12">
    <location>
        <begin position="9"/>
        <end position="130"/>
    </location>
</feature>
<evidence type="ECO:0000256" key="5">
    <source>
        <dbReference type="ARBA" id="ARBA00022670"/>
    </source>
</evidence>
<keyword evidence="7" id="KW-0788">Thiol protease</keyword>
<dbReference type="InterPro" id="IPR046792">
    <property type="entry name" value="Peptidase_C54_cat"/>
</dbReference>
<dbReference type="GO" id="GO:0015031">
    <property type="term" value="P:protein transport"/>
    <property type="evidence" value="ECO:0007669"/>
    <property type="project" value="UniProtKB-KW"/>
</dbReference>
<dbReference type="PANTHER" id="PTHR22624">
    <property type="entry name" value="CYSTEINE PROTEASE ATG4"/>
    <property type="match status" value="1"/>
</dbReference>
<evidence type="ECO:0000256" key="10">
    <source>
        <dbReference type="ARBA" id="ARBA00029362"/>
    </source>
</evidence>
<accession>A0A0R3WWW6</accession>
<dbReference type="GO" id="GO:0016485">
    <property type="term" value="P:protein processing"/>
    <property type="evidence" value="ECO:0007669"/>
    <property type="project" value="TreeGrafter"/>
</dbReference>
<dbReference type="OrthoDB" id="2960936at2759"/>
<evidence type="ECO:0000313" key="13">
    <source>
        <dbReference type="EMBL" id="VDM26548.1"/>
    </source>
</evidence>
<dbReference type="Proteomes" id="UP000274429">
    <property type="component" value="Unassembled WGS sequence"/>
</dbReference>